<proteinExistence type="predicted"/>
<gene>
    <name evidence="1" type="ORF">EB796_023391</name>
</gene>
<comment type="caution">
    <text evidence="1">The sequence shown here is derived from an EMBL/GenBank/DDBJ whole genome shotgun (WGS) entry which is preliminary data.</text>
</comment>
<evidence type="ECO:0000313" key="2">
    <source>
        <dbReference type="Proteomes" id="UP000593567"/>
    </source>
</evidence>
<dbReference type="EMBL" id="VXIV02003323">
    <property type="protein sequence ID" value="KAF6018305.1"/>
    <property type="molecule type" value="Genomic_DNA"/>
</dbReference>
<sequence>MSEVTMETQPNMIPVIREESQSDWQLHVNTEEMYVIIPDRRPPSDVDYYKLKKSDEKVTSTCSQVTSTCSQATSTCSQATSTYSQMSGYKLFNYPSILSHSIENTLLNRQQVRIKLSKQLCSRWVILGSKNLR</sequence>
<protein>
    <submittedName>
        <fullName evidence="1">Uncharacterized protein</fullName>
    </submittedName>
</protein>
<name>A0A7J7IWW5_BUGNE</name>
<reference evidence="1" key="1">
    <citation type="submission" date="2020-06" db="EMBL/GenBank/DDBJ databases">
        <title>Draft genome of Bugula neritina, a colonial animal packing powerful symbionts and potential medicines.</title>
        <authorList>
            <person name="Rayko M."/>
        </authorList>
    </citation>
    <scope>NUCLEOTIDE SEQUENCE [LARGE SCALE GENOMIC DNA]</scope>
    <source>
        <strain evidence="1">Kwan_BN1</strain>
    </source>
</reference>
<evidence type="ECO:0000313" key="1">
    <source>
        <dbReference type="EMBL" id="KAF6018305.1"/>
    </source>
</evidence>
<organism evidence="1 2">
    <name type="scientific">Bugula neritina</name>
    <name type="common">Brown bryozoan</name>
    <name type="synonym">Sertularia neritina</name>
    <dbReference type="NCBI Taxonomy" id="10212"/>
    <lineage>
        <taxon>Eukaryota</taxon>
        <taxon>Metazoa</taxon>
        <taxon>Spiralia</taxon>
        <taxon>Lophotrochozoa</taxon>
        <taxon>Bryozoa</taxon>
        <taxon>Gymnolaemata</taxon>
        <taxon>Cheilostomatida</taxon>
        <taxon>Flustrina</taxon>
        <taxon>Buguloidea</taxon>
        <taxon>Bugulidae</taxon>
        <taxon>Bugula</taxon>
    </lineage>
</organism>
<dbReference type="Proteomes" id="UP000593567">
    <property type="component" value="Unassembled WGS sequence"/>
</dbReference>
<accession>A0A7J7IWW5</accession>
<keyword evidence="2" id="KW-1185">Reference proteome</keyword>
<dbReference type="AlphaFoldDB" id="A0A7J7IWW5"/>